<sequence length="340" mass="38699">MTYTKEQIQGENADYSGFGIDTKIIIAGQEYFKHRVHWYEDGNLGFLVEDTAFFIHRGVISRKSAVIKTLINSSPTTHLDNIIPPYEQLHSSFTKGLPFIKLGSEDRAIDFARVLDFVYPEVLCSTPAPELTTAEVMGLVRFANKYLIREVKAWAVSTLESTHLVVVEDEWVTGALEKRYLQNPGFCVDIIQLSMECQLPQFLPLAFYALATMEWSVQPQAAVLSLDRLSPADRWRVLQGRGALAEAVKEMGSDAYGSIPTEKQCPEDAQTCYEVWSEVASNPHHWWANLLLHPLEELELLLVKAESESMCEMCYTELQTETRGFRDELMGRLTEFFRLE</sequence>
<evidence type="ECO:0000313" key="1">
    <source>
        <dbReference type="EMBL" id="KIO25652.1"/>
    </source>
</evidence>
<dbReference type="InterPro" id="IPR011333">
    <property type="entry name" value="SKP1/BTB/POZ_sf"/>
</dbReference>
<keyword evidence="2" id="KW-1185">Reference proteome</keyword>
<reference evidence="1 2" key="1">
    <citation type="submission" date="2014-04" db="EMBL/GenBank/DDBJ databases">
        <authorList>
            <consortium name="DOE Joint Genome Institute"/>
            <person name="Kuo A."/>
            <person name="Girlanda M."/>
            <person name="Perotto S."/>
            <person name="Kohler A."/>
            <person name="Nagy L.G."/>
            <person name="Floudas D."/>
            <person name="Copeland A."/>
            <person name="Barry K.W."/>
            <person name="Cichocki N."/>
            <person name="Veneault-Fourrey C."/>
            <person name="LaButti K."/>
            <person name="Lindquist E.A."/>
            <person name="Lipzen A."/>
            <person name="Lundell T."/>
            <person name="Morin E."/>
            <person name="Murat C."/>
            <person name="Sun H."/>
            <person name="Tunlid A."/>
            <person name="Henrissat B."/>
            <person name="Grigoriev I.V."/>
            <person name="Hibbett D.S."/>
            <person name="Martin F."/>
            <person name="Nordberg H.P."/>
            <person name="Cantor M.N."/>
            <person name="Hua S.X."/>
        </authorList>
    </citation>
    <scope>NUCLEOTIDE SEQUENCE [LARGE SCALE GENOMIC DNA]</scope>
    <source>
        <strain evidence="1 2">MUT 4182</strain>
    </source>
</reference>
<dbReference type="OrthoDB" id="3210206at2759"/>
<reference evidence="2" key="2">
    <citation type="submission" date="2015-01" db="EMBL/GenBank/DDBJ databases">
        <title>Evolutionary Origins and Diversification of the Mycorrhizal Mutualists.</title>
        <authorList>
            <consortium name="DOE Joint Genome Institute"/>
            <consortium name="Mycorrhizal Genomics Consortium"/>
            <person name="Kohler A."/>
            <person name="Kuo A."/>
            <person name="Nagy L.G."/>
            <person name="Floudas D."/>
            <person name="Copeland A."/>
            <person name="Barry K.W."/>
            <person name="Cichocki N."/>
            <person name="Veneault-Fourrey C."/>
            <person name="LaButti K."/>
            <person name="Lindquist E.A."/>
            <person name="Lipzen A."/>
            <person name="Lundell T."/>
            <person name="Morin E."/>
            <person name="Murat C."/>
            <person name="Riley R."/>
            <person name="Ohm R."/>
            <person name="Sun H."/>
            <person name="Tunlid A."/>
            <person name="Henrissat B."/>
            <person name="Grigoriev I.V."/>
            <person name="Hibbett D.S."/>
            <person name="Martin F."/>
        </authorList>
    </citation>
    <scope>NUCLEOTIDE SEQUENCE [LARGE SCALE GENOMIC DNA]</scope>
    <source>
        <strain evidence="2">MUT 4182</strain>
    </source>
</reference>
<protein>
    <recommendedName>
        <fullName evidence="3">BTB domain-containing protein</fullName>
    </recommendedName>
</protein>
<accession>A0A0C3LW81</accession>
<dbReference type="EMBL" id="KN823038">
    <property type="protein sequence ID" value="KIO25652.1"/>
    <property type="molecule type" value="Genomic_DNA"/>
</dbReference>
<dbReference type="AlphaFoldDB" id="A0A0C3LW81"/>
<dbReference type="HOGENOM" id="CLU_033082_2_0_1"/>
<evidence type="ECO:0008006" key="3">
    <source>
        <dbReference type="Google" id="ProtNLM"/>
    </source>
</evidence>
<name>A0A0C3LW81_9AGAM</name>
<organism evidence="1 2">
    <name type="scientific">Tulasnella calospora MUT 4182</name>
    <dbReference type="NCBI Taxonomy" id="1051891"/>
    <lineage>
        <taxon>Eukaryota</taxon>
        <taxon>Fungi</taxon>
        <taxon>Dikarya</taxon>
        <taxon>Basidiomycota</taxon>
        <taxon>Agaricomycotina</taxon>
        <taxon>Agaricomycetes</taxon>
        <taxon>Cantharellales</taxon>
        <taxon>Tulasnellaceae</taxon>
        <taxon>Tulasnella</taxon>
    </lineage>
</organism>
<gene>
    <name evidence="1" type="ORF">M407DRAFT_236821</name>
</gene>
<dbReference type="Gene3D" id="3.30.710.10">
    <property type="entry name" value="Potassium Channel Kv1.1, Chain A"/>
    <property type="match status" value="1"/>
</dbReference>
<dbReference type="Proteomes" id="UP000054248">
    <property type="component" value="Unassembled WGS sequence"/>
</dbReference>
<proteinExistence type="predicted"/>
<evidence type="ECO:0000313" key="2">
    <source>
        <dbReference type="Proteomes" id="UP000054248"/>
    </source>
</evidence>